<organism evidence="2 3">
    <name type="scientific">Coprinellus micaceus</name>
    <name type="common">Glistening ink-cap mushroom</name>
    <name type="synonym">Coprinus micaceus</name>
    <dbReference type="NCBI Taxonomy" id="71717"/>
    <lineage>
        <taxon>Eukaryota</taxon>
        <taxon>Fungi</taxon>
        <taxon>Dikarya</taxon>
        <taxon>Basidiomycota</taxon>
        <taxon>Agaricomycotina</taxon>
        <taxon>Agaricomycetes</taxon>
        <taxon>Agaricomycetidae</taxon>
        <taxon>Agaricales</taxon>
        <taxon>Agaricineae</taxon>
        <taxon>Psathyrellaceae</taxon>
        <taxon>Coprinellus</taxon>
    </lineage>
</organism>
<dbReference type="Gene3D" id="3.40.630.30">
    <property type="match status" value="1"/>
</dbReference>
<dbReference type="Proteomes" id="UP000298030">
    <property type="component" value="Unassembled WGS sequence"/>
</dbReference>
<accession>A0A4Y7TNJ1</accession>
<dbReference type="OrthoDB" id="2744543at2759"/>
<proteinExistence type="predicted"/>
<dbReference type="InterPro" id="IPR016181">
    <property type="entry name" value="Acyl_CoA_acyltransferase"/>
</dbReference>
<dbReference type="PANTHER" id="PTHR42791">
    <property type="entry name" value="GNAT FAMILY ACETYLTRANSFERASE"/>
    <property type="match status" value="1"/>
</dbReference>
<evidence type="ECO:0000313" key="2">
    <source>
        <dbReference type="EMBL" id="TEB35777.1"/>
    </source>
</evidence>
<comment type="caution">
    <text evidence="2">The sequence shown here is derived from an EMBL/GenBank/DDBJ whole genome shotgun (WGS) entry which is preliminary data.</text>
</comment>
<dbReference type="Pfam" id="PF00583">
    <property type="entry name" value="Acetyltransf_1"/>
    <property type="match status" value="1"/>
</dbReference>
<dbReference type="InterPro" id="IPR000182">
    <property type="entry name" value="GNAT_dom"/>
</dbReference>
<keyword evidence="3" id="KW-1185">Reference proteome</keyword>
<reference evidence="2 3" key="1">
    <citation type="journal article" date="2019" name="Nat. Ecol. Evol.">
        <title>Megaphylogeny resolves global patterns of mushroom evolution.</title>
        <authorList>
            <person name="Varga T."/>
            <person name="Krizsan K."/>
            <person name="Foldi C."/>
            <person name="Dima B."/>
            <person name="Sanchez-Garcia M."/>
            <person name="Sanchez-Ramirez S."/>
            <person name="Szollosi G.J."/>
            <person name="Szarkandi J.G."/>
            <person name="Papp V."/>
            <person name="Albert L."/>
            <person name="Andreopoulos W."/>
            <person name="Angelini C."/>
            <person name="Antonin V."/>
            <person name="Barry K.W."/>
            <person name="Bougher N.L."/>
            <person name="Buchanan P."/>
            <person name="Buyck B."/>
            <person name="Bense V."/>
            <person name="Catcheside P."/>
            <person name="Chovatia M."/>
            <person name="Cooper J."/>
            <person name="Damon W."/>
            <person name="Desjardin D."/>
            <person name="Finy P."/>
            <person name="Geml J."/>
            <person name="Haridas S."/>
            <person name="Hughes K."/>
            <person name="Justo A."/>
            <person name="Karasinski D."/>
            <person name="Kautmanova I."/>
            <person name="Kiss B."/>
            <person name="Kocsube S."/>
            <person name="Kotiranta H."/>
            <person name="LaButti K.M."/>
            <person name="Lechner B.E."/>
            <person name="Liimatainen K."/>
            <person name="Lipzen A."/>
            <person name="Lukacs Z."/>
            <person name="Mihaltcheva S."/>
            <person name="Morgado L.N."/>
            <person name="Niskanen T."/>
            <person name="Noordeloos M.E."/>
            <person name="Ohm R.A."/>
            <person name="Ortiz-Santana B."/>
            <person name="Ovrebo C."/>
            <person name="Racz N."/>
            <person name="Riley R."/>
            <person name="Savchenko A."/>
            <person name="Shiryaev A."/>
            <person name="Soop K."/>
            <person name="Spirin V."/>
            <person name="Szebenyi C."/>
            <person name="Tomsovsky M."/>
            <person name="Tulloss R.E."/>
            <person name="Uehling J."/>
            <person name="Grigoriev I.V."/>
            <person name="Vagvolgyi C."/>
            <person name="Papp T."/>
            <person name="Martin F.M."/>
            <person name="Miettinen O."/>
            <person name="Hibbett D.S."/>
            <person name="Nagy L.G."/>
        </authorList>
    </citation>
    <scope>NUCLEOTIDE SEQUENCE [LARGE SCALE GENOMIC DNA]</scope>
    <source>
        <strain evidence="2 3">FP101781</strain>
    </source>
</reference>
<protein>
    <recommendedName>
        <fullName evidence="1">N-acetyltransferase domain-containing protein</fullName>
    </recommendedName>
</protein>
<dbReference type="STRING" id="71717.A0A4Y7TNJ1"/>
<dbReference type="InterPro" id="IPR052523">
    <property type="entry name" value="Trichothecene_AcTrans"/>
</dbReference>
<dbReference type="PANTHER" id="PTHR42791:SF1">
    <property type="entry name" value="N-ACETYLTRANSFERASE DOMAIN-CONTAINING PROTEIN"/>
    <property type="match status" value="1"/>
</dbReference>
<dbReference type="GO" id="GO:0016747">
    <property type="term" value="F:acyltransferase activity, transferring groups other than amino-acyl groups"/>
    <property type="evidence" value="ECO:0007669"/>
    <property type="project" value="InterPro"/>
</dbReference>
<sequence length="243" mass="27725">MARINNKQFLAALLEPVDEKEPRVELLRSGDVRKASNAWDKAFKTDPLFEYMRAGVKESAIRNWFKRYNFVLTLLAWIRTRTVITVDSGSSVVVFETPSRSPKSWKQRLMEWVVGILYRGFNKLANAEQRRRQTESRTKLDSVIREKIGAEGQSMVYLDLAYTSPQAQGRGHASALVRRVTRVADAMGENSWLASSNLGNEGFYNKHGYKKVGEAILGNDNPAWDKDPVVVQVMVREPQTRPY</sequence>
<feature type="domain" description="N-acetyltransferase" evidence="1">
    <location>
        <begin position="154"/>
        <end position="209"/>
    </location>
</feature>
<evidence type="ECO:0000259" key="1">
    <source>
        <dbReference type="Pfam" id="PF00583"/>
    </source>
</evidence>
<evidence type="ECO:0000313" key="3">
    <source>
        <dbReference type="Proteomes" id="UP000298030"/>
    </source>
</evidence>
<gene>
    <name evidence="2" type="ORF">FA13DRAFT_1379241</name>
</gene>
<dbReference type="SUPFAM" id="SSF55729">
    <property type="entry name" value="Acyl-CoA N-acyltransferases (Nat)"/>
    <property type="match status" value="1"/>
</dbReference>
<dbReference type="AlphaFoldDB" id="A0A4Y7TNJ1"/>
<name>A0A4Y7TNJ1_COPMI</name>
<dbReference type="EMBL" id="QPFP01000007">
    <property type="protein sequence ID" value="TEB35777.1"/>
    <property type="molecule type" value="Genomic_DNA"/>
</dbReference>